<gene>
    <name evidence="7" type="ORF">HPA02_18480</name>
</gene>
<evidence type="ECO:0000256" key="1">
    <source>
        <dbReference type="ARBA" id="ARBA00004370"/>
    </source>
</evidence>
<evidence type="ECO:0000256" key="4">
    <source>
        <dbReference type="ARBA" id="ARBA00023136"/>
    </source>
</evidence>
<keyword evidence="3 5" id="KW-1133">Transmembrane helix</keyword>
<feature type="domain" description="Fatty acid hydroxylase" evidence="6">
    <location>
        <begin position="94"/>
        <end position="230"/>
    </location>
</feature>
<dbReference type="GO" id="GO:0016020">
    <property type="term" value="C:membrane"/>
    <property type="evidence" value="ECO:0007669"/>
    <property type="project" value="UniProtKB-SubCell"/>
</dbReference>
<keyword evidence="2 5" id="KW-0812">Transmembrane</keyword>
<dbReference type="Proteomes" id="UP000321275">
    <property type="component" value="Unassembled WGS sequence"/>
</dbReference>
<comment type="subcellular location">
    <subcellularLocation>
        <location evidence="1">Membrane</location>
    </subcellularLocation>
</comment>
<dbReference type="OrthoDB" id="9770329at2"/>
<dbReference type="GO" id="GO:0016491">
    <property type="term" value="F:oxidoreductase activity"/>
    <property type="evidence" value="ECO:0007669"/>
    <property type="project" value="InterPro"/>
</dbReference>
<dbReference type="GO" id="GO:0008610">
    <property type="term" value="P:lipid biosynthetic process"/>
    <property type="evidence" value="ECO:0007669"/>
    <property type="project" value="InterPro"/>
</dbReference>
<feature type="transmembrane region" description="Helical" evidence="5">
    <location>
        <begin position="12"/>
        <end position="31"/>
    </location>
</feature>
<evidence type="ECO:0000256" key="2">
    <source>
        <dbReference type="ARBA" id="ARBA00022692"/>
    </source>
</evidence>
<evidence type="ECO:0000313" key="7">
    <source>
        <dbReference type="EMBL" id="GEK47565.1"/>
    </source>
</evidence>
<comment type="caution">
    <text evidence="7">The sequence shown here is derived from an EMBL/GenBank/DDBJ whole genome shotgun (WGS) entry which is preliminary data.</text>
</comment>
<sequence>MSAETLLGQEPWIRLASFLAVLMVMAAWELWAPRRAPSVGKAWRWLNNVGVVALDSLLVRLLFPAGAVALGAWVEDQGWGLLGWLGLPFWVTLLVAVVVLDGVIWAQHWAFHKVPLLWRLHRMHHADPDIDVTTGLRFHPLEILLSMGIKVLAILALGAPAVAVLLFEVLLNATSLFNHGNVRLPPRLDRRLRLVVVTPDMHRVHHSWHRDETDSNFGFNLPWWDRLFGTYRAQPRDGHQGMTIGLHAFRDPRWLRLDRMLLQPWSREADDPAADQPTPD</sequence>
<dbReference type="EMBL" id="BJUK01000018">
    <property type="protein sequence ID" value="GEK47565.1"/>
    <property type="molecule type" value="Genomic_DNA"/>
</dbReference>
<feature type="transmembrane region" description="Helical" evidence="5">
    <location>
        <begin position="143"/>
        <end position="167"/>
    </location>
</feature>
<organism evidence="7 8">
    <name type="scientific">Bisbaumannia pacifica</name>
    <dbReference type="NCBI Taxonomy" id="77098"/>
    <lineage>
        <taxon>Bacteria</taxon>
        <taxon>Pseudomonadati</taxon>
        <taxon>Pseudomonadota</taxon>
        <taxon>Gammaproteobacteria</taxon>
        <taxon>Oceanospirillales</taxon>
        <taxon>Halomonadaceae</taxon>
        <taxon>Bisbaumannia</taxon>
    </lineage>
</organism>
<evidence type="ECO:0000256" key="3">
    <source>
        <dbReference type="ARBA" id="ARBA00022989"/>
    </source>
</evidence>
<evidence type="ECO:0000256" key="5">
    <source>
        <dbReference type="SAM" id="Phobius"/>
    </source>
</evidence>
<keyword evidence="4 5" id="KW-0472">Membrane</keyword>
<evidence type="ECO:0000259" key="6">
    <source>
        <dbReference type="Pfam" id="PF04116"/>
    </source>
</evidence>
<protein>
    <recommendedName>
        <fullName evidence="6">Fatty acid hydroxylase domain-containing protein</fullName>
    </recommendedName>
</protein>
<evidence type="ECO:0000313" key="8">
    <source>
        <dbReference type="Proteomes" id="UP000321275"/>
    </source>
</evidence>
<dbReference type="RefSeq" id="WP_146802908.1">
    <property type="nucleotide sequence ID" value="NZ_BJUK01000018.1"/>
</dbReference>
<accession>A0A510XAL5</accession>
<dbReference type="PANTHER" id="PTHR11863">
    <property type="entry name" value="STEROL DESATURASE"/>
    <property type="match status" value="1"/>
</dbReference>
<feature type="transmembrane region" description="Helical" evidence="5">
    <location>
        <begin position="81"/>
        <end position="106"/>
    </location>
</feature>
<keyword evidence="8" id="KW-1185">Reference proteome</keyword>
<reference evidence="7 8" key="1">
    <citation type="submission" date="2019-07" db="EMBL/GenBank/DDBJ databases">
        <title>Whole genome shotgun sequence of Halomonas pacifica NBRC 102220.</title>
        <authorList>
            <person name="Hosoyama A."/>
            <person name="Uohara A."/>
            <person name="Ohji S."/>
            <person name="Ichikawa N."/>
        </authorList>
    </citation>
    <scope>NUCLEOTIDE SEQUENCE [LARGE SCALE GENOMIC DNA]</scope>
    <source>
        <strain evidence="7 8">NBRC 102220</strain>
    </source>
</reference>
<dbReference type="InterPro" id="IPR006694">
    <property type="entry name" value="Fatty_acid_hydroxylase"/>
</dbReference>
<feature type="transmembrane region" description="Helical" evidence="5">
    <location>
        <begin position="51"/>
        <end position="74"/>
    </location>
</feature>
<dbReference type="InterPro" id="IPR050307">
    <property type="entry name" value="Sterol_Desaturase_Related"/>
</dbReference>
<dbReference type="Pfam" id="PF04116">
    <property type="entry name" value="FA_hydroxylase"/>
    <property type="match status" value="1"/>
</dbReference>
<dbReference type="GO" id="GO:0005506">
    <property type="term" value="F:iron ion binding"/>
    <property type="evidence" value="ECO:0007669"/>
    <property type="project" value="InterPro"/>
</dbReference>
<proteinExistence type="predicted"/>
<dbReference type="AlphaFoldDB" id="A0A510XAL5"/>
<name>A0A510XAL5_9GAMM</name>